<comment type="caution">
    <text evidence="2">The sequence shown here is derived from an EMBL/GenBank/DDBJ whole genome shotgun (WGS) entry which is preliminary data.</text>
</comment>
<protein>
    <submittedName>
        <fullName evidence="2">(Mediterranean fruit fly) hypothetical protein</fullName>
    </submittedName>
</protein>
<evidence type="ECO:0000313" key="2">
    <source>
        <dbReference type="EMBL" id="CAD7002658.1"/>
    </source>
</evidence>
<name>A0A811UWF7_CERCA</name>
<evidence type="ECO:0000256" key="1">
    <source>
        <dbReference type="SAM" id="Phobius"/>
    </source>
</evidence>
<keyword evidence="1" id="KW-1133">Transmembrane helix</keyword>
<feature type="transmembrane region" description="Helical" evidence="1">
    <location>
        <begin position="32"/>
        <end position="51"/>
    </location>
</feature>
<gene>
    <name evidence="2" type="ORF">CCAP1982_LOCUS11141</name>
</gene>
<dbReference type="Proteomes" id="UP000606786">
    <property type="component" value="Unassembled WGS sequence"/>
</dbReference>
<evidence type="ECO:0000313" key="3">
    <source>
        <dbReference type="Proteomes" id="UP000606786"/>
    </source>
</evidence>
<accession>A0A811UWF7</accession>
<dbReference type="EMBL" id="CAJHJT010000034">
    <property type="protein sequence ID" value="CAD7002658.1"/>
    <property type="molecule type" value="Genomic_DNA"/>
</dbReference>
<organism evidence="2 3">
    <name type="scientific">Ceratitis capitata</name>
    <name type="common">Mediterranean fruit fly</name>
    <name type="synonym">Tephritis capitata</name>
    <dbReference type="NCBI Taxonomy" id="7213"/>
    <lineage>
        <taxon>Eukaryota</taxon>
        <taxon>Metazoa</taxon>
        <taxon>Ecdysozoa</taxon>
        <taxon>Arthropoda</taxon>
        <taxon>Hexapoda</taxon>
        <taxon>Insecta</taxon>
        <taxon>Pterygota</taxon>
        <taxon>Neoptera</taxon>
        <taxon>Endopterygota</taxon>
        <taxon>Diptera</taxon>
        <taxon>Brachycera</taxon>
        <taxon>Muscomorpha</taxon>
        <taxon>Tephritoidea</taxon>
        <taxon>Tephritidae</taxon>
        <taxon>Ceratitis</taxon>
        <taxon>Ceratitis</taxon>
    </lineage>
</organism>
<sequence>MNILYNHAHRQSATPSRRQINKNKKLKKKAHTYFLTLFLNITNVGLFWSRFVVSRPNSLGLGCCRSNDGVAAAPGGEPTNERLLAQKIRYPRAKTTIKTDKSTDS</sequence>
<reference evidence="2" key="1">
    <citation type="submission" date="2020-11" db="EMBL/GenBank/DDBJ databases">
        <authorList>
            <person name="Whitehead M."/>
        </authorList>
    </citation>
    <scope>NUCLEOTIDE SEQUENCE</scope>
    <source>
        <strain evidence="2">EGII</strain>
    </source>
</reference>
<proteinExistence type="predicted"/>
<dbReference type="AlphaFoldDB" id="A0A811UWF7"/>
<keyword evidence="1" id="KW-0812">Transmembrane</keyword>
<keyword evidence="1" id="KW-0472">Membrane</keyword>
<keyword evidence="3" id="KW-1185">Reference proteome</keyword>